<dbReference type="EMBL" id="JAANBB010000129">
    <property type="protein sequence ID" value="KAF7549150.1"/>
    <property type="molecule type" value="Genomic_DNA"/>
</dbReference>
<keyword evidence="1" id="KW-0175">Coiled coil</keyword>
<feature type="compositionally biased region" description="Acidic residues" evidence="2">
    <location>
        <begin position="12"/>
        <end position="28"/>
    </location>
</feature>
<feature type="region of interest" description="Disordered" evidence="2">
    <location>
        <begin position="246"/>
        <end position="272"/>
    </location>
</feature>
<dbReference type="Proteomes" id="UP000722485">
    <property type="component" value="Unassembled WGS sequence"/>
</dbReference>
<organism evidence="3 4">
    <name type="scientific">Cylindrodendrum hubeiense</name>
    <dbReference type="NCBI Taxonomy" id="595255"/>
    <lineage>
        <taxon>Eukaryota</taxon>
        <taxon>Fungi</taxon>
        <taxon>Dikarya</taxon>
        <taxon>Ascomycota</taxon>
        <taxon>Pezizomycotina</taxon>
        <taxon>Sordariomycetes</taxon>
        <taxon>Hypocreomycetidae</taxon>
        <taxon>Hypocreales</taxon>
        <taxon>Nectriaceae</taxon>
        <taxon>Cylindrodendrum</taxon>
    </lineage>
</organism>
<feature type="compositionally biased region" description="Acidic residues" evidence="2">
    <location>
        <begin position="120"/>
        <end position="143"/>
    </location>
</feature>
<evidence type="ECO:0000313" key="3">
    <source>
        <dbReference type="EMBL" id="KAF7549150.1"/>
    </source>
</evidence>
<protein>
    <submittedName>
        <fullName evidence="3">Uncharacterized protein</fullName>
    </submittedName>
</protein>
<feature type="compositionally biased region" description="Basic and acidic residues" evidence="2">
    <location>
        <begin position="153"/>
        <end position="162"/>
    </location>
</feature>
<evidence type="ECO:0000313" key="4">
    <source>
        <dbReference type="Proteomes" id="UP000722485"/>
    </source>
</evidence>
<accession>A0A9P5HEW5</accession>
<dbReference type="PANTHER" id="PTHR38701">
    <property type="entry name" value="CHROMOSOME 8, WHOLE GENOME SHOTGUN SEQUENCE"/>
    <property type="match status" value="1"/>
</dbReference>
<feature type="coiled-coil region" evidence="1">
    <location>
        <begin position="57"/>
        <end position="91"/>
    </location>
</feature>
<evidence type="ECO:0000256" key="1">
    <source>
        <dbReference type="SAM" id="Coils"/>
    </source>
</evidence>
<sequence>MTMASILQAVEDFAEEEEEEEEEGDEPSPEIQSPTKSTHSSEPVNTVVAKARRERKVQDLEIRNGSLEAINRTLERQLRKQTAEIRRFKRLSRMSLASAASSRVPSETLPDIPINLSDLSEEEESMMSEEEEPDSLDDSDLESADSASNPLESNEKLTVRQNRDERRLRLDLSKHRELLVDSQKINQSLKRCLNWTEVLIKEGQKALEYSVRVSDINFGGHVLAPPDEDDTTQMDEQLLKSLDVEVGLEPPPPWEKNSQDRDSGIELQAEGL</sequence>
<gene>
    <name evidence="3" type="ORF">G7Z17_g6560</name>
</gene>
<name>A0A9P5HEW5_9HYPO</name>
<proteinExistence type="predicted"/>
<comment type="caution">
    <text evidence="3">The sequence shown here is derived from an EMBL/GenBank/DDBJ whole genome shotgun (WGS) entry which is preliminary data.</text>
</comment>
<reference evidence="3" key="1">
    <citation type="submission" date="2020-03" db="EMBL/GenBank/DDBJ databases">
        <title>Draft Genome Sequence of Cylindrodendrum hubeiense.</title>
        <authorList>
            <person name="Buettner E."/>
            <person name="Kellner H."/>
        </authorList>
    </citation>
    <scope>NUCLEOTIDE SEQUENCE</scope>
    <source>
        <strain evidence="3">IHI 201604</strain>
    </source>
</reference>
<feature type="region of interest" description="Disordered" evidence="2">
    <location>
        <begin position="1"/>
        <end position="52"/>
    </location>
</feature>
<feature type="compositionally biased region" description="Polar residues" evidence="2">
    <location>
        <begin position="30"/>
        <end position="44"/>
    </location>
</feature>
<dbReference type="PANTHER" id="PTHR38701:SF1">
    <property type="entry name" value="UP-REGULATED DURING SEPTATION PROTEIN 1 DOMAIN-CONTAINING PROTEIN"/>
    <property type="match status" value="1"/>
</dbReference>
<dbReference type="OrthoDB" id="2555519at2759"/>
<dbReference type="AlphaFoldDB" id="A0A9P5HEW5"/>
<keyword evidence="4" id="KW-1185">Reference proteome</keyword>
<evidence type="ECO:0000256" key="2">
    <source>
        <dbReference type="SAM" id="MobiDB-lite"/>
    </source>
</evidence>
<feature type="region of interest" description="Disordered" evidence="2">
    <location>
        <begin position="120"/>
        <end position="162"/>
    </location>
</feature>